<evidence type="ECO:0000256" key="2">
    <source>
        <dbReference type="SAM" id="Phobius"/>
    </source>
</evidence>
<keyword evidence="2" id="KW-1133">Transmembrane helix</keyword>
<dbReference type="OrthoDB" id="1908091at2759"/>
<feature type="compositionally biased region" description="Basic and acidic residues" evidence="1">
    <location>
        <begin position="288"/>
        <end position="300"/>
    </location>
</feature>
<feature type="compositionally biased region" description="Acidic residues" evidence="1">
    <location>
        <begin position="275"/>
        <end position="287"/>
    </location>
</feature>
<reference evidence="3 4" key="1">
    <citation type="journal article" date="2019" name="Sci. Rep.">
        <title>A high-quality genome of Eragrostis curvula grass provides insights into Poaceae evolution and supports new strategies to enhance forage quality.</title>
        <authorList>
            <person name="Carballo J."/>
            <person name="Santos B.A.C.M."/>
            <person name="Zappacosta D."/>
            <person name="Garbus I."/>
            <person name="Selva J.P."/>
            <person name="Gallo C.A."/>
            <person name="Diaz A."/>
            <person name="Albertini E."/>
            <person name="Caccamo M."/>
            <person name="Echenique V."/>
        </authorList>
    </citation>
    <scope>NUCLEOTIDE SEQUENCE [LARGE SCALE GENOMIC DNA]</scope>
    <source>
        <strain evidence="4">cv. Victoria</strain>
        <tissue evidence="3">Leaf</tissue>
    </source>
</reference>
<feature type="region of interest" description="Disordered" evidence="1">
    <location>
        <begin position="758"/>
        <end position="781"/>
    </location>
</feature>
<feature type="non-terminal residue" evidence="3">
    <location>
        <position position="1"/>
    </location>
</feature>
<name>A0A5J9UUW5_9POAL</name>
<protein>
    <submittedName>
        <fullName evidence="3">Uncharacterized protein</fullName>
    </submittedName>
</protein>
<feature type="compositionally biased region" description="Low complexity" evidence="1">
    <location>
        <begin position="232"/>
        <end position="241"/>
    </location>
</feature>
<dbReference type="Proteomes" id="UP000324897">
    <property type="component" value="Chromosome 2"/>
</dbReference>
<comment type="caution">
    <text evidence="3">The sequence shown here is derived from an EMBL/GenBank/DDBJ whole genome shotgun (WGS) entry which is preliminary data.</text>
</comment>
<dbReference type="AlphaFoldDB" id="A0A5J9UUW5"/>
<feature type="transmembrane region" description="Helical" evidence="2">
    <location>
        <begin position="26"/>
        <end position="43"/>
    </location>
</feature>
<dbReference type="EMBL" id="RWGY01000013">
    <property type="protein sequence ID" value="TVU27154.1"/>
    <property type="molecule type" value="Genomic_DNA"/>
</dbReference>
<feature type="compositionally biased region" description="Polar residues" evidence="1">
    <location>
        <begin position="770"/>
        <end position="781"/>
    </location>
</feature>
<evidence type="ECO:0000256" key="1">
    <source>
        <dbReference type="SAM" id="MobiDB-lite"/>
    </source>
</evidence>
<feature type="region of interest" description="Disordered" evidence="1">
    <location>
        <begin position="253"/>
        <end position="321"/>
    </location>
</feature>
<organism evidence="3 4">
    <name type="scientific">Eragrostis curvula</name>
    <name type="common">weeping love grass</name>
    <dbReference type="NCBI Taxonomy" id="38414"/>
    <lineage>
        <taxon>Eukaryota</taxon>
        <taxon>Viridiplantae</taxon>
        <taxon>Streptophyta</taxon>
        <taxon>Embryophyta</taxon>
        <taxon>Tracheophyta</taxon>
        <taxon>Spermatophyta</taxon>
        <taxon>Magnoliopsida</taxon>
        <taxon>Liliopsida</taxon>
        <taxon>Poales</taxon>
        <taxon>Poaceae</taxon>
        <taxon>PACMAD clade</taxon>
        <taxon>Chloridoideae</taxon>
        <taxon>Eragrostideae</taxon>
        <taxon>Eragrostidinae</taxon>
        <taxon>Eragrostis</taxon>
    </lineage>
</organism>
<feature type="compositionally biased region" description="Polar residues" evidence="1">
    <location>
        <begin position="727"/>
        <end position="742"/>
    </location>
</feature>
<feature type="region of interest" description="Disordered" evidence="1">
    <location>
        <begin position="723"/>
        <end position="742"/>
    </location>
</feature>
<sequence length="781" mass="86291">MAFDASNPVLHIKRMVCSSIRLCYEYAYDYPVVLGIGILLLFLHKLCPPLFMFLLSSSPVFLLTALILGALLAYGEPCAPPVIGEEPLENQETSSRKSKTSATDRSTEEIENVVVVSYADKSFESQVVCTEERTIESIVHDTHHDEEKFTSMPTDMVRCTEEFSEFSKSNVTVESDEKTKEISVNVELQKSEGTNTESYHNEVHNKYQLGELMSSCWQPVARQDPCSDSESDISGSSSDASMTDILPMLDELNLPVNQGTGHPSLTFRDSLNSSSDDEDDSEEDGDLDSNKDGAEEKQDDGNNSEDVDSSDGDEDSDVDSLVERRRAKNILKLELDKKLMDMQAADTIQKMEEASRFRVQVPSISTPRPKPFVLSNGSDETVELPQIPDSAPSVLLPWRKPFDIPFDQIVDSERKLLETWTPRSYFPSTRHRKNGNLYLWKSTYLQQHNDNTAEKSELIGKNACGGRAVNNGKLFGSLEAHTGEEIEIVSAALSDACVLESNYEGDEAGKNTNFSDDTYSFFIQESAPRSPEKKNTVYAGNDQSALCALSKDNNSEQHIFEGDSISQVNSLFKSRMEEVLVQSISESGIGQPLTVKLEDESSGTLSADSGMPVVQASSVEELNSRISQRAKEIQLTDAASDNSCDNELVQYRSTEAFPAENGSFSQLPTEDGHNSDSTLDEPMAVKFKDEPNELLTDYGDFAILEASSVEQLNSSFKKIEEEAQEQIYPSSTSKFGQDEMTSSDMVVLEEKSTEEIPSAFGQLGDGTGIKLSQNGEVNLDD</sequence>
<dbReference type="PANTHER" id="PTHR33870:SF7">
    <property type="entry name" value="OS12G0127650 PROTEIN"/>
    <property type="match status" value="1"/>
</dbReference>
<evidence type="ECO:0000313" key="3">
    <source>
        <dbReference type="EMBL" id="TVU27154.1"/>
    </source>
</evidence>
<evidence type="ECO:0000313" key="4">
    <source>
        <dbReference type="Proteomes" id="UP000324897"/>
    </source>
</evidence>
<proteinExistence type="predicted"/>
<keyword evidence="2" id="KW-0472">Membrane</keyword>
<gene>
    <name evidence="3" type="ORF">EJB05_29738</name>
</gene>
<feature type="transmembrane region" description="Helical" evidence="2">
    <location>
        <begin position="50"/>
        <end position="74"/>
    </location>
</feature>
<dbReference type="PANTHER" id="PTHR33870">
    <property type="entry name" value="CARDIOMYOPATHY-ASSOCIATED PROTEIN"/>
    <property type="match status" value="1"/>
</dbReference>
<keyword evidence="4" id="KW-1185">Reference proteome</keyword>
<feature type="region of interest" description="Disordered" evidence="1">
    <location>
        <begin position="83"/>
        <end position="105"/>
    </location>
</feature>
<feature type="compositionally biased region" description="Acidic residues" evidence="1">
    <location>
        <begin position="302"/>
        <end position="320"/>
    </location>
</feature>
<dbReference type="Gramene" id="TVU27154">
    <property type="protein sequence ID" value="TVU27154"/>
    <property type="gene ID" value="EJB05_29738"/>
</dbReference>
<feature type="region of interest" description="Disordered" evidence="1">
    <location>
        <begin position="221"/>
        <end position="241"/>
    </location>
</feature>
<accession>A0A5J9UUW5</accession>
<keyword evidence="2" id="KW-0812">Transmembrane</keyword>